<dbReference type="EnsemblMetazoa" id="ASIC006135-RA">
    <property type="protein sequence ID" value="ASIC006135-PA"/>
    <property type="gene ID" value="ASIC006135"/>
</dbReference>
<gene>
    <name evidence="2" type="ORF">ZHAS_00006135</name>
</gene>
<reference evidence="2 4" key="1">
    <citation type="journal article" date="2014" name="BMC Genomics">
        <title>Genome sequence of Anopheles sinensis provides insight into genetics basis of mosquito competence for malaria parasites.</title>
        <authorList>
            <person name="Zhou D."/>
            <person name="Zhang D."/>
            <person name="Ding G."/>
            <person name="Shi L."/>
            <person name="Hou Q."/>
            <person name="Ye Y."/>
            <person name="Xu Y."/>
            <person name="Zhou H."/>
            <person name="Xiong C."/>
            <person name="Li S."/>
            <person name="Yu J."/>
            <person name="Hong S."/>
            <person name="Yu X."/>
            <person name="Zou P."/>
            <person name="Chen C."/>
            <person name="Chang X."/>
            <person name="Wang W."/>
            <person name="Lv Y."/>
            <person name="Sun Y."/>
            <person name="Ma L."/>
            <person name="Shen B."/>
            <person name="Zhu C."/>
        </authorList>
    </citation>
    <scope>NUCLEOTIDE SEQUENCE [LARGE SCALE GENOMIC DNA]</scope>
</reference>
<proteinExistence type="predicted"/>
<evidence type="ECO:0000313" key="4">
    <source>
        <dbReference type="Proteomes" id="UP000030765"/>
    </source>
</evidence>
<name>A0A084VL92_ANOSI</name>
<feature type="region of interest" description="Disordered" evidence="1">
    <location>
        <begin position="19"/>
        <end position="41"/>
    </location>
</feature>
<organism evidence="2">
    <name type="scientific">Anopheles sinensis</name>
    <name type="common">Mosquito</name>
    <dbReference type="NCBI Taxonomy" id="74873"/>
    <lineage>
        <taxon>Eukaryota</taxon>
        <taxon>Metazoa</taxon>
        <taxon>Ecdysozoa</taxon>
        <taxon>Arthropoda</taxon>
        <taxon>Hexapoda</taxon>
        <taxon>Insecta</taxon>
        <taxon>Pterygota</taxon>
        <taxon>Neoptera</taxon>
        <taxon>Endopterygota</taxon>
        <taxon>Diptera</taxon>
        <taxon>Nematocera</taxon>
        <taxon>Culicoidea</taxon>
        <taxon>Culicidae</taxon>
        <taxon>Anophelinae</taxon>
        <taxon>Anopheles</taxon>
    </lineage>
</organism>
<reference evidence="3" key="2">
    <citation type="submission" date="2020-05" db="UniProtKB">
        <authorList>
            <consortium name="EnsemblMetazoa"/>
        </authorList>
    </citation>
    <scope>IDENTIFICATION</scope>
</reference>
<evidence type="ECO:0000313" key="3">
    <source>
        <dbReference type="EnsemblMetazoa" id="ASIC006135-PA"/>
    </source>
</evidence>
<protein>
    <submittedName>
        <fullName evidence="2 3">Uncharacterized protein</fullName>
    </submittedName>
</protein>
<dbReference type="VEuPathDB" id="VectorBase:ASIC006135"/>
<dbReference type="EMBL" id="KE524972">
    <property type="protein sequence ID" value="KFB38736.1"/>
    <property type="molecule type" value="Genomic_DNA"/>
</dbReference>
<accession>A0A084VL92</accession>
<dbReference type="Proteomes" id="UP000030765">
    <property type="component" value="Unassembled WGS sequence"/>
</dbReference>
<evidence type="ECO:0000313" key="2">
    <source>
        <dbReference type="EMBL" id="KFB38736.1"/>
    </source>
</evidence>
<evidence type="ECO:0000256" key="1">
    <source>
        <dbReference type="SAM" id="MobiDB-lite"/>
    </source>
</evidence>
<sequence>MSTNRLVITLEVESVWSGRESRSGSTENVAGGGRGSDRRDHRQTLQLQARDDYPIAAYLPESAGVEFSSRFPFNRVT</sequence>
<dbReference type="EMBL" id="ATLV01014430">
    <property type="status" value="NOT_ANNOTATED_CDS"/>
    <property type="molecule type" value="Genomic_DNA"/>
</dbReference>
<dbReference type="AlphaFoldDB" id="A0A084VL92"/>
<keyword evidence="4" id="KW-1185">Reference proteome</keyword>